<evidence type="ECO:0000313" key="2">
    <source>
        <dbReference type="EMBL" id="SPP77865.1"/>
    </source>
</evidence>
<feature type="compositionally biased region" description="Basic and acidic residues" evidence="1">
    <location>
        <begin position="24"/>
        <end position="55"/>
    </location>
</feature>
<accession>A0A3B0J7R6</accession>
<dbReference type="OrthoDB" id="74460at2759"/>
<gene>
    <name evidence="2" type="ORF">DGUA_6G010413</name>
</gene>
<feature type="region of interest" description="Disordered" evidence="1">
    <location>
        <begin position="1"/>
        <end position="255"/>
    </location>
</feature>
<feature type="compositionally biased region" description="Basic and acidic residues" evidence="1">
    <location>
        <begin position="105"/>
        <end position="115"/>
    </location>
</feature>
<dbReference type="EMBL" id="OUUW01000003">
    <property type="protein sequence ID" value="SPP77865.1"/>
    <property type="molecule type" value="Genomic_DNA"/>
</dbReference>
<organism evidence="2 3">
    <name type="scientific">Drosophila guanche</name>
    <name type="common">Fruit fly</name>
    <dbReference type="NCBI Taxonomy" id="7266"/>
    <lineage>
        <taxon>Eukaryota</taxon>
        <taxon>Metazoa</taxon>
        <taxon>Ecdysozoa</taxon>
        <taxon>Arthropoda</taxon>
        <taxon>Hexapoda</taxon>
        <taxon>Insecta</taxon>
        <taxon>Pterygota</taxon>
        <taxon>Neoptera</taxon>
        <taxon>Endopterygota</taxon>
        <taxon>Diptera</taxon>
        <taxon>Brachycera</taxon>
        <taxon>Muscomorpha</taxon>
        <taxon>Ephydroidea</taxon>
        <taxon>Drosophilidae</taxon>
        <taxon>Drosophila</taxon>
        <taxon>Sophophora</taxon>
    </lineage>
</organism>
<proteinExistence type="predicted"/>
<feature type="compositionally biased region" description="Polar residues" evidence="1">
    <location>
        <begin position="131"/>
        <end position="140"/>
    </location>
</feature>
<keyword evidence="3" id="KW-1185">Reference proteome</keyword>
<sequence>MSGSQRKIRRAEEPQQEAQQGHDAGNEDVHMRTLDAAERGGRAAERGGRVADRGGRAAAHPRLPIPDLADPLPSAEHLWAALAIPEPDEALGDRVAPPPPPPATAEKESNNENKPARKAPRYPMLLPWDEQSWSTGSNPDNDTEELTPPRPPTPMPWEEESVSTDPNMEQNWAFVEDLADLEELEEPAEPTGSLALTPESQPPTPPAAACPMQEDIDTPSVTPCPSPEPESPLDATAWDESETSSGGGNSSHGCCQSVSIGTRSVVAKATTGLGSYPDQGERQSTSAAVRQWLRYQSETSSSASTPERALALAIGFPSAYPALDEGPSTSAAARAWLQQQRGTSHPIPYVGYHMPSLSPMQEVPMQPLVIMVDPEETGILSRPPTSPPPGWEEAPDHWRVRIDNRHLPHRLIQHVVGQEREGRNSHRSFLYNANGILFRVRFNKRNEVTISLRSPI</sequence>
<evidence type="ECO:0000313" key="3">
    <source>
        <dbReference type="Proteomes" id="UP000268350"/>
    </source>
</evidence>
<feature type="compositionally biased region" description="Acidic residues" evidence="1">
    <location>
        <begin position="177"/>
        <end position="188"/>
    </location>
</feature>
<reference evidence="3" key="1">
    <citation type="submission" date="2018-01" db="EMBL/GenBank/DDBJ databases">
        <authorList>
            <person name="Alioto T."/>
            <person name="Alioto T."/>
        </authorList>
    </citation>
    <scope>NUCLEOTIDE SEQUENCE [LARGE SCALE GENOMIC DNA]</scope>
</reference>
<dbReference type="AlphaFoldDB" id="A0A3B0J7R6"/>
<evidence type="ECO:0000256" key="1">
    <source>
        <dbReference type="SAM" id="MobiDB-lite"/>
    </source>
</evidence>
<dbReference type="OMA" id="TAWDESE"/>
<name>A0A3B0J7R6_DROGU</name>
<dbReference type="Proteomes" id="UP000268350">
    <property type="component" value="Unassembled WGS sequence"/>
</dbReference>
<protein>
    <submittedName>
        <fullName evidence="2">Uncharacterized protein</fullName>
    </submittedName>
</protein>